<feature type="domain" description="SSD" evidence="8">
    <location>
        <begin position="559"/>
        <end position="687"/>
    </location>
</feature>
<feature type="transmembrane region" description="Helical" evidence="7">
    <location>
        <begin position="590"/>
        <end position="608"/>
    </location>
</feature>
<dbReference type="PANTHER" id="PTHR33406:SF6">
    <property type="entry name" value="MEMBRANE PROTEIN YDGH-RELATED"/>
    <property type="match status" value="1"/>
</dbReference>
<feature type="transmembrane region" description="Helical" evidence="7">
    <location>
        <begin position="530"/>
        <end position="549"/>
    </location>
</feature>
<evidence type="ECO:0000256" key="7">
    <source>
        <dbReference type="SAM" id="Phobius"/>
    </source>
</evidence>
<dbReference type="InterPro" id="IPR004869">
    <property type="entry name" value="MMPL_dom"/>
</dbReference>
<evidence type="ECO:0000313" key="9">
    <source>
        <dbReference type="EMBL" id="MFD1325449.1"/>
    </source>
</evidence>
<dbReference type="Gene3D" id="1.20.1640.10">
    <property type="entry name" value="Multidrug efflux transporter AcrB transmembrane domain"/>
    <property type="match status" value="2"/>
</dbReference>
<gene>
    <name evidence="9" type="ORF">ACFQ4H_30630</name>
</gene>
<feature type="transmembrane region" description="Helical" evidence="7">
    <location>
        <begin position="215"/>
        <end position="236"/>
    </location>
</feature>
<feature type="transmembrane region" description="Helical" evidence="7">
    <location>
        <begin position="556"/>
        <end position="578"/>
    </location>
</feature>
<dbReference type="Proteomes" id="UP001597260">
    <property type="component" value="Unassembled WGS sequence"/>
</dbReference>
<keyword evidence="3" id="KW-1003">Cell membrane</keyword>
<feature type="transmembrane region" description="Helical" evidence="7">
    <location>
        <begin position="664"/>
        <end position="686"/>
    </location>
</feature>
<keyword evidence="10" id="KW-1185">Reference proteome</keyword>
<keyword evidence="6 7" id="KW-0472">Membrane</keyword>
<name>A0ABW3YLU9_9ACTN</name>
<dbReference type="SUPFAM" id="SSF82866">
    <property type="entry name" value="Multidrug efflux transporter AcrB transmembrane domain"/>
    <property type="match status" value="2"/>
</dbReference>
<organism evidence="9 10">
    <name type="scientific">Micromonospora sonneratiae</name>
    <dbReference type="NCBI Taxonomy" id="1184706"/>
    <lineage>
        <taxon>Bacteria</taxon>
        <taxon>Bacillati</taxon>
        <taxon>Actinomycetota</taxon>
        <taxon>Actinomycetes</taxon>
        <taxon>Micromonosporales</taxon>
        <taxon>Micromonosporaceae</taxon>
        <taxon>Micromonospora</taxon>
    </lineage>
</organism>
<evidence type="ECO:0000256" key="3">
    <source>
        <dbReference type="ARBA" id="ARBA00022475"/>
    </source>
</evidence>
<comment type="similarity">
    <text evidence="2">Belongs to the resistance-nodulation-cell division (RND) (TC 2.A.6) family. MmpL subfamily.</text>
</comment>
<feature type="transmembrane region" description="Helical" evidence="7">
    <location>
        <begin position="629"/>
        <end position="652"/>
    </location>
</feature>
<keyword evidence="5 7" id="KW-1133">Transmembrane helix</keyword>
<evidence type="ECO:0000256" key="1">
    <source>
        <dbReference type="ARBA" id="ARBA00004651"/>
    </source>
</evidence>
<dbReference type="RefSeq" id="WP_377577818.1">
    <property type="nucleotide sequence ID" value="NZ_JBHTMP010000079.1"/>
</dbReference>
<sequence length="720" mass="74981">MMTALGKLVAQSRTRALLVVGIWILLAGILPRLTPTIDEVKEDGGSNAAPAGAESAAARDLLVQKFPDQQGVPAIIVIRNPGGLQPADQAEVKRISDAMTGPDAPPGVAGAVSTTTVPAPAAQALLSEDGTTTMILVPIEGIPSNDERFSETVKKIREIAGPGQGATEIRLTGPAGIATDATEVFRNADFVLLGLTVLLVLIILLLIYRSPLLALIPLLGVGVAMQVTNAVGAALAEAGIIKIDSSAASIMTVLLFGAGTDYALFVLMRFREELADTPDRYTAMRAALRKVGEPVISSGGTVVLALLTLLLATVPSTREFGSFLALGVFFVLLISLTFVPAAVVLLGRAAFWPMKQAQRVPDERSLWGRVSGLVLRRPGMVAAGTATMLGALALGFLTYTPNANLVSDFRGDTDSLRGQQMLYQAFPAGQLAPTTVLVSGADPSTRATAVGEAIRGVDGVSRVGQPILSADGQTARFQVVYADDPYGTPALDRTERVREVARAALPDGTVLVGGESANALDNRRGNMRDFLVVAAAMAVLIMVVLVLLLRAVLAPLVLLATTALSLLSALGATSLTWVALAGQSGTNDRVLLYCLIFLVALGVDYNILLASRIREETAEHGFPKGIGIALTRTGGVITSAGLILAATFAVLMTQPLNTLLQFGFAMAVGILLDTFLIRGALVPALFRLIGPRIWAPGRPPAGPAAQVAEGAEAAQVAEAR</sequence>
<comment type="subcellular location">
    <subcellularLocation>
        <location evidence="1">Cell membrane</location>
        <topology evidence="1">Multi-pass membrane protein</topology>
    </subcellularLocation>
</comment>
<proteinExistence type="inferred from homology"/>
<dbReference type="EMBL" id="JBHTMP010000079">
    <property type="protein sequence ID" value="MFD1325449.1"/>
    <property type="molecule type" value="Genomic_DNA"/>
</dbReference>
<evidence type="ECO:0000256" key="2">
    <source>
        <dbReference type="ARBA" id="ARBA00010157"/>
    </source>
</evidence>
<evidence type="ECO:0000256" key="4">
    <source>
        <dbReference type="ARBA" id="ARBA00022692"/>
    </source>
</evidence>
<dbReference type="InterPro" id="IPR050545">
    <property type="entry name" value="Mycobact_MmpL"/>
</dbReference>
<comment type="caution">
    <text evidence="9">The sequence shown here is derived from an EMBL/GenBank/DDBJ whole genome shotgun (WGS) entry which is preliminary data.</text>
</comment>
<keyword evidence="4 7" id="KW-0812">Transmembrane</keyword>
<evidence type="ECO:0000256" key="6">
    <source>
        <dbReference type="ARBA" id="ARBA00023136"/>
    </source>
</evidence>
<evidence type="ECO:0000256" key="5">
    <source>
        <dbReference type="ARBA" id="ARBA00022989"/>
    </source>
</evidence>
<protein>
    <submittedName>
        <fullName evidence="9">MMPL family transporter</fullName>
    </submittedName>
</protein>
<dbReference type="Pfam" id="PF03176">
    <property type="entry name" value="MMPL"/>
    <property type="match status" value="2"/>
</dbReference>
<dbReference type="PROSITE" id="PS50156">
    <property type="entry name" value="SSD"/>
    <property type="match status" value="2"/>
</dbReference>
<reference evidence="10" key="1">
    <citation type="journal article" date="2019" name="Int. J. Syst. Evol. Microbiol.">
        <title>The Global Catalogue of Microorganisms (GCM) 10K type strain sequencing project: providing services to taxonomists for standard genome sequencing and annotation.</title>
        <authorList>
            <consortium name="The Broad Institute Genomics Platform"/>
            <consortium name="The Broad Institute Genome Sequencing Center for Infectious Disease"/>
            <person name="Wu L."/>
            <person name="Ma J."/>
        </authorList>
    </citation>
    <scope>NUCLEOTIDE SEQUENCE [LARGE SCALE GENOMIC DNA]</scope>
    <source>
        <strain evidence="10">JCM 31037</strain>
    </source>
</reference>
<feature type="transmembrane region" description="Helical" evidence="7">
    <location>
        <begin position="291"/>
        <end position="314"/>
    </location>
</feature>
<dbReference type="PANTHER" id="PTHR33406">
    <property type="entry name" value="MEMBRANE PROTEIN MJ1562-RELATED"/>
    <property type="match status" value="1"/>
</dbReference>
<feature type="transmembrane region" description="Helical" evidence="7">
    <location>
        <begin position="248"/>
        <end position="270"/>
    </location>
</feature>
<feature type="transmembrane region" description="Helical" evidence="7">
    <location>
        <begin position="320"/>
        <end position="346"/>
    </location>
</feature>
<evidence type="ECO:0000259" key="8">
    <source>
        <dbReference type="PROSITE" id="PS50156"/>
    </source>
</evidence>
<dbReference type="InterPro" id="IPR000731">
    <property type="entry name" value="SSD"/>
</dbReference>
<accession>A0ABW3YLU9</accession>
<feature type="domain" description="SSD" evidence="8">
    <location>
        <begin position="215"/>
        <end position="345"/>
    </location>
</feature>
<evidence type="ECO:0000313" key="10">
    <source>
        <dbReference type="Proteomes" id="UP001597260"/>
    </source>
</evidence>
<feature type="transmembrane region" description="Helical" evidence="7">
    <location>
        <begin position="190"/>
        <end position="208"/>
    </location>
</feature>